<proteinExistence type="inferred from homology"/>
<dbReference type="PROSITE" id="PS50016">
    <property type="entry name" value="ZF_PHD_2"/>
    <property type="match status" value="1"/>
</dbReference>
<sequence length="156" mass="17579">MEYRREEITFAPDPIQNIILVFENPSLHEICSQCGQVVGIVKESGFSDPQEDGGEARGLNITEQEKIEHQLRNALASTRFTAELEPNAENEVGKEVDDDIKVYCFCHRPSFGDMIACDEPTCKVEWYHLACIGLAVAPEGVWICDICMNNEAKWNN</sequence>
<feature type="site" description="Histone H3K4me3 binding" evidence="8">
    <location>
        <position position="103"/>
    </location>
</feature>
<feature type="site" description="Histone H3K4me3 binding" evidence="8">
    <location>
        <position position="126"/>
    </location>
</feature>
<keyword evidence="3 9" id="KW-0479">Metal-binding</keyword>
<dbReference type="InterPro" id="IPR059153">
    <property type="entry name" value="NSD_PHD-1st"/>
</dbReference>
<dbReference type="PANTHER" id="PTHR10333">
    <property type="entry name" value="INHIBITOR OF GROWTH PROTEIN"/>
    <property type="match status" value="1"/>
</dbReference>
<dbReference type="SMART" id="SM00249">
    <property type="entry name" value="PHD"/>
    <property type="match status" value="1"/>
</dbReference>
<keyword evidence="7" id="KW-0539">Nucleus</keyword>
<comment type="similarity">
    <text evidence="2">Belongs to the ING family.</text>
</comment>
<evidence type="ECO:0000259" key="11">
    <source>
        <dbReference type="PROSITE" id="PS50016"/>
    </source>
</evidence>
<gene>
    <name evidence="12" type="ORF">GYMLUDRAFT_167361</name>
</gene>
<dbReference type="GO" id="GO:0006325">
    <property type="term" value="P:chromatin organization"/>
    <property type="evidence" value="ECO:0007669"/>
    <property type="project" value="UniProtKB-KW"/>
</dbReference>
<dbReference type="AlphaFoldDB" id="A0A0D0BAV9"/>
<feature type="binding site" evidence="9">
    <location>
        <position position="106"/>
    </location>
    <ligand>
        <name>Zn(2+)</name>
        <dbReference type="ChEBI" id="CHEBI:29105"/>
        <label>1</label>
    </ligand>
</feature>
<evidence type="ECO:0000256" key="2">
    <source>
        <dbReference type="ARBA" id="ARBA00010210"/>
    </source>
</evidence>
<keyword evidence="6" id="KW-0156">Chromatin regulator</keyword>
<feature type="domain" description="PHD-type" evidence="11">
    <location>
        <begin position="101"/>
        <end position="150"/>
    </location>
</feature>
<dbReference type="GO" id="GO:0000785">
    <property type="term" value="C:chromatin"/>
    <property type="evidence" value="ECO:0007669"/>
    <property type="project" value="UniProtKB-ARBA"/>
</dbReference>
<dbReference type="InterPro" id="IPR001965">
    <property type="entry name" value="Znf_PHD"/>
</dbReference>
<dbReference type="InterPro" id="IPR019787">
    <property type="entry name" value="Znf_PHD-finger"/>
</dbReference>
<evidence type="ECO:0000256" key="5">
    <source>
        <dbReference type="ARBA" id="ARBA00022833"/>
    </source>
</evidence>
<dbReference type="PROSITE" id="PS01359">
    <property type="entry name" value="ZF_PHD_1"/>
    <property type="match status" value="1"/>
</dbReference>
<dbReference type="GO" id="GO:0006355">
    <property type="term" value="P:regulation of DNA-templated transcription"/>
    <property type="evidence" value="ECO:0007669"/>
    <property type="project" value="TreeGrafter"/>
</dbReference>
<feature type="binding site" evidence="9">
    <location>
        <position position="104"/>
    </location>
    <ligand>
        <name>Zn(2+)</name>
        <dbReference type="ChEBI" id="CHEBI:29105"/>
        <label>1</label>
    </ligand>
</feature>
<feature type="site" description="Histone H3K4me3 binding" evidence="8">
    <location>
        <position position="114"/>
    </location>
</feature>
<dbReference type="InterPro" id="IPR028651">
    <property type="entry name" value="ING_fam"/>
</dbReference>
<feature type="binding site" evidence="9">
    <location>
        <position position="144"/>
    </location>
    <ligand>
        <name>Zn(2+)</name>
        <dbReference type="ChEBI" id="CHEBI:29105"/>
        <label>2</label>
    </ligand>
</feature>
<feature type="binding site" evidence="9">
    <location>
        <position position="122"/>
    </location>
    <ligand>
        <name>Zn(2+)</name>
        <dbReference type="ChEBI" id="CHEBI:29105"/>
        <label>2</label>
    </ligand>
</feature>
<evidence type="ECO:0000256" key="6">
    <source>
        <dbReference type="ARBA" id="ARBA00022853"/>
    </source>
</evidence>
<evidence type="ECO:0000313" key="13">
    <source>
        <dbReference type="Proteomes" id="UP000053593"/>
    </source>
</evidence>
<dbReference type="HOGENOM" id="CLU_1686797_0_0_1"/>
<feature type="binding site" evidence="9">
    <location>
        <position position="131"/>
    </location>
    <ligand>
        <name>Zn(2+)</name>
        <dbReference type="ChEBI" id="CHEBI:29105"/>
        <label>1</label>
    </ligand>
</feature>
<dbReference type="InterPro" id="IPR019786">
    <property type="entry name" value="Zinc_finger_PHD-type_CS"/>
</dbReference>
<dbReference type="InterPro" id="IPR013083">
    <property type="entry name" value="Znf_RING/FYVE/PHD"/>
</dbReference>
<keyword evidence="13" id="KW-1185">Reference proteome</keyword>
<evidence type="ECO:0000256" key="3">
    <source>
        <dbReference type="ARBA" id="ARBA00022723"/>
    </source>
</evidence>
<dbReference type="PANTHER" id="PTHR10333:SF42">
    <property type="entry name" value="INHIBITOR OF GROWTH PROTEIN 5"/>
    <property type="match status" value="1"/>
</dbReference>
<reference evidence="12 13" key="1">
    <citation type="submission" date="2014-04" db="EMBL/GenBank/DDBJ databases">
        <title>Evolutionary Origins and Diversification of the Mycorrhizal Mutualists.</title>
        <authorList>
            <consortium name="DOE Joint Genome Institute"/>
            <consortium name="Mycorrhizal Genomics Consortium"/>
            <person name="Kohler A."/>
            <person name="Kuo A."/>
            <person name="Nagy L.G."/>
            <person name="Floudas D."/>
            <person name="Copeland A."/>
            <person name="Barry K.W."/>
            <person name="Cichocki N."/>
            <person name="Veneault-Fourrey C."/>
            <person name="LaButti K."/>
            <person name="Lindquist E.A."/>
            <person name="Lipzen A."/>
            <person name="Lundell T."/>
            <person name="Morin E."/>
            <person name="Murat C."/>
            <person name="Riley R."/>
            <person name="Ohm R."/>
            <person name="Sun H."/>
            <person name="Tunlid A."/>
            <person name="Henrissat B."/>
            <person name="Grigoriev I.V."/>
            <person name="Hibbett D.S."/>
            <person name="Martin F."/>
        </authorList>
    </citation>
    <scope>NUCLEOTIDE SEQUENCE [LARGE SCALE GENOMIC DNA]</scope>
    <source>
        <strain evidence="12 13">FD-317 M1</strain>
    </source>
</reference>
<accession>A0A0D0BAV9</accession>
<evidence type="ECO:0000256" key="10">
    <source>
        <dbReference type="PROSITE-ProRule" id="PRU00146"/>
    </source>
</evidence>
<feature type="binding site" evidence="9">
    <location>
        <position position="128"/>
    </location>
    <ligand>
        <name>Zn(2+)</name>
        <dbReference type="ChEBI" id="CHEBI:29105"/>
        <label>1</label>
    </ligand>
</feature>
<feature type="site" description="Histone H3K4me3 binding" evidence="8">
    <location>
        <position position="118"/>
    </location>
</feature>
<dbReference type="CDD" id="cd15505">
    <property type="entry name" value="PHD_ING"/>
    <property type="match status" value="1"/>
</dbReference>
<keyword evidence="4 10" id="KW-0863">Zinc-finger</keyword>
<evidence type="ECO:0000256" key="9">
    <source>
        <dbReference type="PIRSR" id="PIRSR628651-51"/>
    </source>
</evidence>
<feature type="binding site" evidence="9">
    <location>
        <position position="117"/>
    </location>
    <ligand>
        <name>Zn(2+)</name>
        <dbReference type="ChEBI" id="CHEBI:29105"/>
        <label>2</label>
    </ligand>
</feature>
<evidence type="ECO:0000256" key="1">
    <source>
        <dbReference type="ARBA" id="ARBA00004123"/>
    </source>
</evidence>
<dbReference type="Gene3D" id="3.30.40.10">
    <property type="entry name" value="Zinc/RING finger domain, C3HC4 (zinc finger)"/>
    <property type="match status" value="1"/>
</dbReference>
<evidence type="ECO:0000256" key="7">
    <source>
        <dbReference type="ARBA" id="ARBA00023242"/>
    </source>
</evidence>
<name>A0A0D0BAV9_9AGAR</name>
<dbReference type="Pfam" id="PF23011">
    <property type="entry name" value="PHD-1st_NSD"/>
    <property type="match status" value="1"/>
</dbReference>
<evidence type="ECO:0000256" key="4">
    <source>
        <dbReference type="ARBA" id="ARBA00022771"/>
    </source>
</evidence>
<dbReference type="InterPro" id="IPR011011">
    <property type="entry name" value="Znf_FYVE_PHD"/>
</dbReference>
<feature type="binding site" evidence="9">
    <location>
        <position position="147"/>
    </location>
    <ligand>
        <name>Zn(2+)</name>
        <dbReference type="ChEBI" id="CHEBI:29105"/>
        <label>2</label>
    </ligand>
</feature>
<organism evidence="12 13">
    <name type="scientific">Collybiopsis luxurians FD-317 M1</name>
    <dbReference type="NCBI Taxonomy" id="944289"/>
    <lineage>
        <taxon>Eukaryota</taxon>
        <taxon>Fungi</taxon>
        <taxon>Dikarya</taxon>
        <taxon>Basidiomycota</taxon>
        <taxon>Agaricomycotina</taxon>
        <taxon>Agaricomycetes</taxon>
        <taxon>Agaricomycetidae</taxon>
        <taxon>Agaricales</taxon>
        <taxon>Marasmiineae</taxon>
        <taxon>Omphalotaceae</taxon>
        <taxon>Collybiopsis</taxon>
        <taxon>Collybiopsis luxurians</taxon>
    </lineage>
</organism>
<dbReference type="SUPFAM" id="SSF57903">
    <property type="entry name" value="FYVE/PHD zinc finger"/>
    <property type="match status" value="1"/>
</dbReference>
<dbReference type="OrthoDB" id="5411773at2759"/>
<dbReference type="EMBL" id="KN834773">
    <property type="protein sequence ID" value="KIK60865.1"/>
    <property type="molecule type" value="Genomic_DNA"/>
</dbReference>
<dbReference type="Proteomes" id="UP000053593">
    <property type="component" value="Unassembled WGS sequence"/>
</dbReference>
<dbReference type="GO" id="GO:0008270">
    <property type="term" value="F:zinc ion binding"/>
    <property type="evidence" value="ECO:0007669"/>
    <property type="project" value="UniProtKB-KW"/>
</dbReference>
<protein>
    <recommendedName>
        <fullName evidence="11">PHD-type domain-containing protein</fullName>
    </recommendedName>
</protein>
<comment type="subcellular location">
    <subcellularLocation>
        <location evidence="1">Nucleus</location>
    </subcellularLocation>
</comment>
<keyword evidence="5 9" id="KW-0862">Zinc</keyword>
<evidence type="ECO:0000313" key="12">
    <source>
        <dbReference type="EMBL" id="KIK60865.1"/>
    </source>
</evidence>
<dbReference type="GO" id="GO:0005634">
    <property type="term" value="C:nucleus"/>
    <property type="evidence" value="ECO:0007669"/>
    <property type="project" value="UniProtKB-SubCell"/>
</dbReference>
<evidence type="ECO:0000256" key="8">
    <source>
        <dbReference type="PIRSR" id="PIRSR628651-50"/>
    </source>
</evidence>